<name>A0A4Y2JE77_ARAVE</name>
<accession>A0A4Y2JE77</accession>
<sequence>MLDKIPRHREYTDMSCCRMSKRGLASLVGTIVACPLLVIVPTGEIGPVMATRTPTRAIAESDTPDAFGPGRVDTQLKCVISILVISLTSIV</sequence>
<evidence type="ECO:0000313" key="1">
    <source>
        <dbReference type="EMBL" id="GBM88370.1"/>
    </source>
</evidence>
<protein>
    <submittedName>
        <fullName evidence="1">Uncharacterized protein</fullName>
    </submittedName>
</protein>
<comment type="caution">
    <text evidence="1">The sequence shown here is derived from an EMBL/GenBank/DDBJ whole genome shotgun (WGS) entry which is preliminary data.</text>
</comment>
<reference evidence="1 2" key="1">
    <citation type="journal article" date="2019" name="Sci. Rep.">
        <title>Orb-weaving spider Araneus ventricosus genome elucidates the spidroin gene catalogue.</title>
        <authorList>
            <person name="Kono N."/>
            <person name="Nakamura H."/>
            <person name="Ohtoshi R."/>
            <person name="Moran D.A.P."/>
            <person name="Shinohara A."/>
            <person name="Yoshida Y."/>
            <person name="Fujiwara M."/>
            <person name="Mori M."/>
            <person name="Tomita M."/>
            <person name="Arakawa K."/>
        </authorList>
    </citation>
    <scope>NUCLEOTIDE SEQUENCE [LARGE SCALE GENOMIC DNA]</scope>
</reference>
<organism evidence="1 2">
    <name type="scientific">Araneus ventricosus</name>
    <name type="common">Orbweaver spider</name>
    <name type="synonym">Epeira ventricosa</name>
    <dbReference type="NCBI Taxonomy" id="182803"/>
    <lineage>
        <taxon>Eukaryota</taxon>
        <taxon>Metazoa</taxon>
        <taxon>Ecdysozoa</taxon>
        <taxon>Arthropoda</taxon>
        <taxon>Chelicerata</taxon>
        <taxon>Arachnida</taxon>
        <taxon>Araneae</taxon>
        <taxon>Araneomorphae</taxon>
        <taxon>Entelegynae</taxon>
        <taxon>Araneoidea</taxon>
        <taxon>Araneidae</taxon>
        <taxon>Araneus</taxon>
    </lineage>
</organism>
<evidence type="ECO:0000313" key="2">
    <source>
        <dbReference type="Proteomes" id="UP000499080"/>
    </source>
</evidence>
<dbReference type="AlphaFoldDB" id="A0A4Y2JE77"/>
<dbReference type="Proteomes" id="UP000499080">
    <property type="component" value="Unassembled WGS sequence"/>
</dbReference>
<dbReference type="EMBL" id="BGPR01003457">
    <property type="protein sequence ID" value="GBM88370.1"/>
    <property type="molecule type" value="Genomic_DNA"/>
</dbReference>
<proteinExistence type="predicted"/>
<keyword evidence="2" id="KW-1185">Reference proteome</keyword>
<dbReference type="PROSITE" id="PS51257">
    <property type="entry name" value="PROKAR_LIPOPROTEIN"/>
    <property type="match status" value="1"/>
</dbReference>
<gene>
    <name evidence="1" type="ORF">AVEN_265902_1</name>
</gene>